<dbReference type="AlphaFoldDB" id="A0AAE0MZ81"/>
<feature type="region of interest" description="Disordered" evidence="1">
    <location>
        <begin position="98"/>
        <end position="187"/>
    </location>
</feature>
<evidence type="ECO:0000256" key="1">
    <source>
        <dbReference type="SAM" id="MobiDB-lite"/>
    </source>
</evidence>
<reference evidence="2" key="2">
    <citation type="submission" date="2023-06" db="EMBL/GenBank/DDBJ databases">
        <authorList>
            <consortium name="Lawrence Berkeley National Laboratory"/>
            <person name="Haridas S."/>
            <person name="Hensen N."/>
            <person name="Bonometti L."/>
            <person name="Westerberg I."/>
            <person name="Brannstrom I.O."/>
            <person name="Guillou S."/>
            <person name="Cros-Aarteil S."/>
            <person name="Calhoun S."/>
            <person name="Kuo A."/>
            <person name="Mondo S."/>
            <person name="Pangilinan J."/>
            <person name="Riley R."/>
            <person name="Labutti K."/>
            <person name="Andreopoulos B."/>
            <person name="Lipzen A."/>
            <person name="Chen C."/>
            <person name="Yanf M."/>
            <person name="Daum C."/>
            <person name="Ng V."/>
            <person name="Clum A."/>
            <person name="Steindorff A."/>
            <person name="Ohm R."/>
            <person name="Martin F."/>
            <person name="Silar P."/>
            <person name="Natvig D."/>
            <person name="Lalanne C."/>
            <person name="Gautier V."/>
            <person name="Ament-Velasquez S.L."/>
            <person name="Kruys A."/>
            <person name="Hutchinson M.I."/>
            <person name="Powell A.J."/>
            <person name="Barry K."/>
            <person name="Miller A.N."/>
            <person name="Grigoriev I.V."/>
            <person name="Debuchy R."/>
            <person name="Gladieux P."/>
            <person name="Thoren M.H."/>
            <person name="Johannesson H."/>
        </authorList>
    </citation>
    <scope>NUCLEOTIDE SEQUENCE</scope>
    <source>
        <strain evidence="2">CBS 958.72</strain>
    </source>
</reference>
<protein>
    <submittedName>
        <fullName evidence="2">Uncharacterized protein</fullName>
    </submittedName>
</protein>
<dbReference type="EMBL" id="JAULSN010000009">
    <property type="protein sequence ID" value="KAK3365036.1"/>
    <property type="molecule type" value="Genomic_DNA"/>
</dbReference>
<feature type="compositionally biased region" description="Acidic residues" evidence="1">
    <location>
        <begin position="112"/>
        <end position="137"/>
    </location>
</feature>
<sequence>MAPRAYFPFVTTEARFQEVFDTEQGMCFQDAAASGPVLPSLRESSITPVSAHGDQVAEYLAGLDVEHRHLCESQLVRIYGVSLGQIWAGLGAFEMEMTGSDTDEAPPSNGSGDDDNDDDDDDDDDDNDGDDSNDDDIGQPQQKRARRQAAHEGYIVTGTCRTTSPPPSTPTSSTPGGTANALPPQDPASCLDAAETFLRVYDTVACLHLLADRGAASRLVVSLVLAPTLGVQAPRPLVSEELLSRQQVDDAATLSELLFPPTPSSPSASG</sequence>
<keyword evidence="3" id="KW-1185">Reference proteome</keyword>
<reference evidence="2" key="1">
    <citation type="journal article" date="2023" name="Mol. Phylogenet. Evol.">
        <title>Genome-scale phylogeny and comparative genomics of the fungal order Sordariales.</title>
        <authorList>
            <person name="Hensen N."/>
            <person name="Bonometti L."/>
            <person name="Westerberg I."/>
            <person name="Brannstrom I.O."/>
            <person name="Guillou S."/>
            <person name="Cros-Aarteil S."/>
            <person name="Calhoun S."/>
            <person name="Haridas S."/>
            <person name="Kuo A."/>
            <person name="Mondo S."/>
            <person name="Pangilinan J."/>
            <person name="Riley R."/>
            <person name="LaButti K."/>
            <person name="Andreopoulos B."/>
            <person name="Lipzen A."/>
            <person name="Chen C."/>
            <person name="Yan M."/>
            <person name="Daum C."/>
            <person name="Ng V."/>
            <person name="Clum A."/>
            <person name="Steindorff A."/>
            <person name="Ohm R.A."/>
            <person name="Martin F."/>
            <person name="Silar P."/>
            <person name="Natvig D.O."/>
            <person name="Lalanne C."/>
            <person name="Gautier V."/>
            <person name="Ament-Velasquez S.L."/>
            <person name="Kruys A."/>
            <person name="Hutchinson M.I."/>
            <person name="Powell A.J."/>
            <person name="Barry K."/>
            <person name="Miller A.N."/>
            <person name="Grigoriev I.V."/>
            <person name="Debuchy R."/>
            <person name="Gladieux P."/>
            <person name="Hiltunen Thoren M."/>
            <person name="Johannesson H."/>
        </authorList>
    </citation>
    <scope>NUCLEOTIDE SEQUENCE</scope>
    <source>
        <strain evidence="2">CBS 958.72</strain>
    </source>
</reference>
<dbReference type="Proteomes" id="UP001287356">
    <property type="component" value="Unassembled WGS sequence"/>
</dbReference>
<name>A0AAE0MZ81_9PEZI</name>
<organism evidence="2 3">
    <name type="scientific">Lasiosphaeria ovina</name>
    <dbReference type="NCBI Taxonomy" id="92902"/>
    <lineage>
        <taxon>Eukaryota</taxon>
        <taxon>Fungi</taxon>
        <taxon>Dikarya</taxon>
        <taxon>Ascomycota</taxon>
        <taxon>Pezizomycotina</taxon>
        <taxon>Sordariomycetes</taxon>
        <taxon>Sordariomycetidae</taxon>
        <taxon>Sordariales</taxon>
        <taxon>Lasiosphaeriaceae</taxon>
        <taxon>Lasiosphaeria</taxon>
    </lineage>
</organism>
<gene>
    <name evidence="2" type="ORF">B0T24DRAFT_683697</name>
</gene>
<evidence type="ECO:0000313" key="3">
    <source>
        <dbReference type="Proteomes" id="UP001287356"/>
    </source>
</evidence>
<accession>A0AAE0MZ81</accession>
<comment type="caution">
    <text evidence="2">The sequence shown here is derived from an EMBL/GenBank/DDBJ whole genome shotgun (WGS) entry which is preliminary data.</text>
</comment>
<proteinExistence type="predicted"/>
<evidence type="ECO:0000313" key="2">
    <source>
        <dbReference type="EMBL" id="KAK3365036.1"/>
    </source>
</evidence>